<comment type="similarity">
    <text evidence="1 4">Belongs to the intercrine beta (chemokine CC) family.</text>
</comment>
<dbReference type="GO" id="GO:0005615">
    <property type="term" value="C:extracellular space"/>
    <property type="evidence" value="ECO:0007669"/>
    <property type="project" value="UniProtKB-KW"/>
</dbReference>
<keyword evidence="4" id="KW-0145">Chemotaxis</keyword>
<keyword evidence="3" id="KW-1015">Disulfide bond</keyword>
<dbReference type="PROSITE" id="PS00472">
    <property type="entry name" value="SMALL_CYTOKINES_CC"/>
    <property type="match status" value="1"/>
</dbReference>
<proteinExistence type="inferred from homology"/>
<evidence type="ECO:0000256" key="1">
    <source>
        <dbReference type="ARBA" id="ARBA00010868"/>
    </source>
</evidence>
<protein>
    <recommendedName>
        <fullName evidence="4">C-C motif chemokine</fullName>
    </recommendedName>
</protein>
<sequence length="106" mass="11836">TTKKKMMMMKNPVILMACIVLLSSLVTSDNTFGPDKCCFQFLHKRLPANRVASIEYTDKRCAMEGVLLKTVAGRQVCADPTMQWVKKILESFQPKNATTPGHEGSE</sequence>
<feature type="domain" description="Chemokine interleukin-8-like" evidence="5">
    <location>
        <begin position="34"/>
        <end position="92"/>
    </location>
</feature>
<reference evidence="7" key="1">
    <citation type="submission" date="2012-01" db="EMBL/GenBank/DDBJ databases">
        <title>The Genome Sequence of Oreochromis niloticus (Nile Tilapia).</title>
        <authorList>
            <consortium name="Broad Institute Genome Assembly Team"/>
            <consortium name="Broad Institute Sequencing Platform"/>
            <person name="Di Palma F."/>
            <person name="Johnson J."/>
            <person name="Lander E.S."/>
            <person name="Lindblad-Toh K."/>
        </authorList>
    </citation>
    <scope>NUCLEOTIDE SEQUENCE [LARGE SCALE GENOMIC DNA]</scope>
</reference>
<dbReference type="InterPro" id="IPR036048">
    <property type="entry name" value="Interleukin_8-like_sf"/>
</dbReference>
<gene>
    <name evidence="6" type="primary">LOC109194396</name>
</gene>
<dbReference type="InParanoid" id="A0A669DT10"/>
<dbReference type="InterPro" id="IPR039809">
    <property type="entry name" value="Chemokine_b/g/d"/>
</dbReference>
<dbReference type="GO" id="GO:0008009">
    <property type="term" value="F:chemokine activity"/>
    <property type="evidence" value="ECO:0007669"/>
    <property type="project" value="InterPro"/>
</dbReference>
<dbReference type="GO" id="GO:0006955">
    <property type="term" value="P:immune response"/>
    <property type="evidence" value="ECO:0007669"/>
    <property type="project" value="InterPro"/>
</dbReference>
<dbReference type="Pfam" id="PF00048">
    <property type="entry name" value="IL8"/>
    <property type="match status" value="1"/>
</dbReference>
<dbReference type="Proteomes" id="UP000005207">
    <property type="component" value="Linkage group LG15"/>
</dbReference>
<evidence type="ECO:0000256" key="3">
    <source>
        <dbReference type="ARBA" id="ARBA00023157"/>
    </source>
</evidence>
<feature type="signal peptide" evidence="4">
    <location>
        <begin position="1"/>
        <end position="28"/>
    </location>
</feature>
<keyword evidence="4" id="KW-0732">Signal</keyword>
<dbReference type="PANTHER" id="PTHR12015">
    <property type="entry name" value="SMALL INDUCIBLE CYTOKINE A"/>
    <property type="match status" value="1"/>
</dbReference>
<reference evidence="6" key="3">
    <citation type="submission" date="2025-09" db="UniProtKB">
        <authorList>
            <consortium name="Ensembl"/>
        </authorList>
    </citation>
    <scope>IDENTIFICATION</scope>
</reference>
<organism evidence="6 7">
    <name type="scientific">Oreochromis niloticus</name>
    <name type="common">Nile tilapia</name>
    <name type="synonym">Tilapia nilotica</name>
    <dbReference type="NCBI Taxonomy" id="8128"/>
    <lineage>
        <taxon>Eukaryota</taxon>
        <taxon>Metazoa</taxon>
        <taxon>Chordata</taxon>
        <taxon>Craniata</taxon>
        <taxon>Vertebrata</taxon>
        <taxon>Euteleostomi</taxon>
        <taxon>Actinopterygii</taxon>
        <taxon>Neopterygii</taxon>
        <taxon>Teleostei</taxon>
        <taxon>Neoteleostei</taxon>
        <taxon>Acanthomorphata</taxon>
        <taxon>Ovalentaria</taxon>
        <taxon>Cichlomorphae</taxon>
        <taxon>Cichliformes</taxon>
        <taxon>Cichlidae</taxon>
        <taxon>African cichlids</taxon>
        <taxon>Pseudocrenilabrinae</taxon>
        <taxon>Oreochromini</taxon>
        <taxon>Oreochromis</taxon>
    </lineage>
</organism>
<keyword evidence="4" id="KW-0964">Secreted</keyword>
<dbReference type="Gene3D" id="2.40.50.40">
    <property type="match status" value="1"/>
</dbReference>
<evidence type="ECO:0000313" key="7">
    <source>
        <dbReference type="Proteomes" id="UP000005207"/>
    </source>
</evidence>
<dbReference type="SMART" id="SM00199">
    <property type="entry name" value="SCY"/>
    <property type="match status" value="1"/>
</dbReference>
<accession>A0A669DT10</accession>
<dbReference type="OMA" id="TQQWVKK"/>
<keyword evidence="7" id="KW-1185">Reference proteome</keyword>
<name>A0A669DT10_ORENI</name>
<dbReference type="InterPro" id="IPR001811">
    <property type="entry name" value="Chemokine_IL8-like_dom"/>
</dbReference>
<dbReference type="CDD" id="cd00272">
    <property type="entry name" value="Chemokine_CC"/>
    <property type="match status" value="1"/>
</dbReference>
<dbReference type="GeneTree" id="ENSGT00940000174695"/>
<dbReference type="AlphaFoldDB" id="A0A669DT10"/>
<comment type="subcellular location">
    <subcellularLocation>
        <location evidence="4">Secreted</location>
    </subcellularLocation>
</comment>
<evidence type="ECO:0000259" key="5">
    <source>
        <dbReference type="SMART" id="SM00199"/>
    </source>
</evidence>
<dbReference type="Ensembl" id="ENSONIT00000048444.1">
    <property type="protein sequence ID" value="ENSONIP00000062563.1"/>
    <property type="gene ID" value="ENSONIG00000029664.1"/>
</dbReference>
<evidence type="ECO:0000313" key="6">
    <source>
        <dbReference type="Ensembl" id="ENSONIP00000062563.1"/>
    </source>
</evidence>
<dbReference type="InterPro" id="IPR000827">
    <property type="entry name" value="Chemokine_CC_CS"/>
</dbReference>
<dbReference type="SUPFAM" id="SSF54117">
    <property type="entry name" value="Interleukin 8-like chemokines"/>
    <property type="match status" value="1"/>
</dbReference>
<dbReference type="FunCoup" id="A0A669DT10">
    <property type="interactions" value="578"/>
</dbReference>
<keyword evidence="2 4" id="KW-0202">Cytokine</keyword>
<reference evidence="6" key="2">
    <citation type="submission" date="2025-08" db="UniProtKB">
        <authorList>
            <consortium name="Ensembl"/>
        </authorList>
    </citation>
    <scope>IDENTIFICATION</scope>
</reference>
<evidence type="ECO:0000256" key="2">
    <source>
        <dbReference type="ARBA" id="ARBA00022514"/>
    </source>
</evidence>
<feature type="chain" id="PRO_5025713137" description="C-C motif chemokine" evidence="4">
    <location>
        <begin position="29"/>
        <end position="106"/>
    </location>
</feature>
<evidence type="ECO:0000256" key="4">
    <source>
        <dbReference type="RuleBase" id="RU361150"/>
    </source>
</evidence>